<keyword evidence="4" id="KW-0808">Transferase</keyword>
<evidence type="ECO:0000313" key="11">
    <source>
        <dbReference type="EMBL" id="KAF4678973.1"/>
    </source>
</evidence>
<evidence type="ECO:0000256" key="6">
    <source>
        <dbReference type="ARBA" id="ARBA00022853"/>
    </source>
</evidence>
<dbReference type="AlphaFoldDB" id="A0A7J6N4Y8"/>
<dbReference type="GO" id="GO:0032259">
    <property type="term" value="P:methylation"/>
    <property type="evidence" value="ECO:0007669"/>
    <property type="project" value="UniProtKB-KW"/>
</dbReference>
<keyword evidence="9" id="KW-0812">Transmembrane</keyword>
<evidence type="ECO:0000313" key="12">
    <source>
        <dbReference type="Proteomes" id="UP000574390"/>
    </source>
</evidence>
<accession>A0A7J6N4Y8</accession>
<evidence type="ECO:0000256" key="9">
    <source>
        <dbReference type="SAM" id="Phobius"/>
    </source>
</evidence>
<dbReference type="PANTHER" id="PTHR45814:SF2">
    <property type="entry name" value="HISTONE-LYSINE N-METHYLTRANSFERASE SETD1"/>
    <property type="match status" value="1"/>
</dbReference>
<reference evidence="11 12" key="1">
    <citation type="submission" date="2020-04" db="EMBL/GenBank/DDBJ databases">
        <title>Perkinsus olseni comparative genomics.</title>
        <authorList>
            <person name="Bogema D.R."/>
        </authorList>
    </citation>
    <scope>NUCLEOTIDE SEQUENCE [LARGE SCALE GENOMIC DNA]</scope>
    <source>
        <strain evidence="11">ATCC PRA-205</strain>
    </source>
</reference>
<protein>
    <recommendedName>
        <fullName evidence="2">[histone H3]-lysine(4) N-trimethyltransferase</fullName>
        <ecNumber evidence="2">2.1.1.354</ecNumber>
    </recommendedName>
</protein>
<name>A0A7J6N4Y8_PEROL</name>
<dbReference type="InterPro" id="IPR044570">
    <property type="entry name" value="Set1-like"/>
</dbReference>
<comment type="caution">
    <text evidence="11">The sequence shown here is derived from an EMBL/GenBank/DDBJ whole genome shotgun (WGS) entry which is preliminary data.</text>
</comment>
<evidence type="ECO:0000256" key="2">
    <source>
        <dbReference type="ARBA" id="ARBA00012182"/>
    </source>
</evidence>
<comment type="catalytic activity">
    <reaction evidence="8">
        <text>L-lysyl(4)-[histone H3] + 3 S-adenosyl-L-methionine = N(6),N(6),N(6)-trimethyl-L-lysyl(4)-[histone H3] + 3 S-adenosyl-L-homocysteine + 3 H(+)</text>
        <dbReference type="Rhea" id="RHEA:60260"/>
        <dbReference type="Rhea" id="RHEA-COMP:15537"/>
        <dbReference type="Rhea" id="RHEA-COMP:15547"/>
        <dbReference type="ChEBI" id="CHEBI:15378"/>
        <dbReference type="ChEBI" id="CHEBI:29969"/>
        <dbReference type="ChEBI" id="CHEBI:57856"/>
        <dbReference type="ChEBI" id="CHEBI:59789"/>
        <dbReference type="ChEBI" id="CHEBI:61961"/>
        <dbReference type="EC" id="2.1.1.354"/>
    </reaction>
</comment>
<evidence type="ECO:0000256" key="1">
    <source>
        <dbReference type="ARBA" id="ARBA00004123"/>
    </source>
</evidence>
<evidence type="ECO:0000256" key="4">
    <source>
        <dbReference type="ARBA" id="ARBA00022679"/>
    </source>
</evidence>
<dbReference type="SMART" id="SM00317">
    <property type="entry name" value="SET"/>
    <property type="match status" value="1"/>
</dbReference>
<evidence type="ECO:0000256" key="3">
    <source>
        <dbReference type="ARBA" id="ARBA00022603"/>
    </source>
</evidence>
<evidence type="ECO:0000259" key="10">
    <source>
        <dbReference type="PROSITE" id="PS50280"/>
    </source>
</evidence>
<dbReference type="GO" id="GO:0140999">
    <property type="term" value="F:histone H3K4 trimethyltransferase activity"/>
    <property type="evidence" value="ECO:0007669"/>
    <property type="project" value="UniProtKB-EC"/>
</dbReference>
<feature type="domain" description="SET" evidence="10">
    <location>
        <begin position="1"/>
        <end position="113"/>
    </location>
</feature>
<sequence length="355" mass="40138">MVVEYAGEIVRHSVADCRERYYEEEMLMGQCCYMFRLDEHYVVDATLRGNTARFINHSCNPNCVCRVVEDPVPLASEDDTSFRGVVRASHKKHIMIVAKNDIGAGEEITYDYQFAVESEKLACRLVIMMSIQVLILIGAVLHLPTACIALAWGGESTMPAKLYCNFKRESVRSFMRRMRSVCALVKEGKVKKILVEDGSPTKAFEAEEEGPVRYTCKGKVFTTDEEKLAGSKVTLTFGNRRIFLWEMNREQGGWDTEDFGSNKGDLDVPDYIRVEDGRVVLWNAAQLRSGSSYTEYRAAGFSGYIVFDRKNDGAVFFDEKNGRYAILRPTALPIQRRLSGALEPQFSDGWVQPFG</sequence>
<keyword evidence="6" id="KW-0156">Chromatin regulator</keyword>
<organism evidence="11 12">
    <name type="scientific">Perkinsus olseni</name>
    <name type="common">Perkinsus atlanticus</name>
    <dbReference type="NCBI Taxonomy" id="32597"/>
    <lineage>
        <taxon>Eukaryota</taxon>
        <taxon>Sar</taxon>
        <taxon>Alveolata</taxon>
        <taxon>Perkinsozoa</taxon>
        <taxon>Perkinsea</taxon>
        <taxon>Perkinsida</taxon>
        <taxon>Perkinsidae</taxon>
        <taxon>Perkinsus</taxon>
    </lineage>
</organism>
<keyword evidence="3" id="KW-0489">Methyltransferase</keyword>
<keyword evidence="9" id="KW-1133">Transmembrane helix</keyword>
<proteinExistence type="predicted"/>
<keyword evidence="5" id="KW-0949">S-adenosyl-L-methionine</keyword>
<evidence type="ECO:0000256" key="5">
    <source>
        <dbReference type="ARBA" id="ARBA00022691"/>
    </source>
</evidence>
<evidence type="ECO:0000256" key="8">
    <source>
        <dbReference type="ARBA" id="ARBA00047571"/>
    </source>
</evidence>
<dbReference type="EMBL" id="JABANM010038065">
    <property type="protein sequence ID" value="KAF4678973.1"/>
    <property type="molecule type" value="Genomic_DNA"/>
</dbReference>
<gene>
    <name evidence="11" type="ORF">FOZ62_026222</name>
</gene>
<dbReference type="Pfam" id="PF00856">
    <property type="entry name" value="SET"/>
    <property type="match status" value="1"/>
</dbReference>
<dbReference type="SUPFAM" id="SSF82199">
    <property type="entry name" value="SET domain"/>
    <property type="match status" value="1"/>
</dbReference>
<dbReference type="EC" id="2.1.1.354" evidence="2"/>
<dbReference type="PANTHER" id="PTHR45814">
    <property type="entry name" value="HISTONE-LYSINE N-METHYLTRANSFERASE SETD1"/>
    <property type="match status" value="1"/>
</dbReference>
<evidence type="ECO:0000256" key="7">
    <source>
        <dbReference type="ARBA" id="ARBA00023242"/>
    </source>
</evidence>
<feature type="transmembrane region" description="Helical" evidence="9">
    <location>
        <begin position="133"/>
        <end position="154"/>
    </location>
</feature>
<comment type="subcellular location">
    <subcellularLocation>
        <location evidence="1">Nucleus</location>
    </subcellularLocation>
</comment>
<dbReference type="InterPro" id="IPR046341">
    <property type="entry name" value="SET_dom_sf"/>
</dbReference>
<dbReference type="PROSITE" id="PS50280">
    <property type="entry name" value="SET"/>
    <property type="match status" value="1"/>
</dbReference>
<dbReference type="InterPro" id="IPR001214">
    <property type="entry name" value="SET_dom"/>
</dbReference>
<keyword evidence="7" id="KW-0539">Nucleus</keyword>
<keyword evidence="9" id="KW-0472">Membrane</keyword>
<dbReference type="Gene3D" id="2.170.270.10">
    <property type="entry name" value="SET domain"/>
    <property type="match status" value="1"/>
</dbReference>
<dbReference type="GO" id="GO:0048188">
    <property type="term" value="C:Set1C/COMPASS complex"/>
    <property type="evidence" value="ECO:0007669"/>
    <property type="project" value="TreeGrafter"/>
</dbReference>
<dbReference type="Proteomes" id="UP000574390">
    <property type="component" value="Unassembled WGS sequence"/>
</dbReference>